<accession>X1CN04</accession>
<protein>
    <submittedName>
        <fullName evidence="2">Uncharacterized protein</fullName>
    </submittedName>
</protein>
<evidence type="ECO:0000256" key="1">
    <source>
        <dbReference type="SAM" id="MobiDB-lite"/>
    </source>
</evidence>
<sequence length="74" mass="8615">MDIKKSVGSFSLRNLSMRELEALLIVLKNDGIERSVLKTAIDSKFEENRKNPRKENEHQSRTKGYDYINSLCKK</sequence>
<comment type="caution">
    <text evidence="2">The sequence shown here is derived from an EMBL/GenBank/DDBJ whole genome shotgun (WGS) entry which is preliminary data.</text>
</comment>
<dbReference type="AlphaFoldDB" id="X1CN04"/>
<feature type="non-terminal residue" evidence="2">
    <location>
        <position position="74"/>
    </location>
</feature>
<gene>
    <name evidence="2" type="ORF">S01H4_52058</name>
</gene>
<evidence type="ECO:0000313" key="2">
    <source>
        <dbReference type="EMBL" id="GAH09831.1"/>
    </source>
</evidence>
<proteinExistence type="predicted"/>
<name>X1CN04_9ZZZZ</name>
<organism evidence="2">
    <name type="scientific">marine sediment metagenome</name>
    <dbReference type="NCBI Taxonomy" id="412755"/>
    <lineage>
        <taxon>unclassified sequences</taxon>
        <taxon>metagenomes</taxon>
        <taxon>ecological metagenomes</taxon>
    </lineage>
</organism>
<reference evidence="2" key="1">
    <citation type="journal article" date="2014" name="Front. Microbiol.">
        <title>High frequency of phylogenetically diverse reductive dehalogenase-homologous genes in deep subseafloor sedimentary metagenomes.</title>
        <authorList>
            <person name="Kawai M."/>
            <person name="Futagami T."/>
            <person name="Toyoda A."/>
            <person name="Takaki Y."/>
            <person name="Nishi S."/>
            <person name="Hori S."/>
            <person name="Arai W."/>
            <person name="Tsubouchi T."/>
            <person name="Morono Y."/>
            <person name="Uchiyama I."/>
            <person name="Ito T."/>
            <person name="Fujiyama A."/>
            <person name="Inagaki F."/>
            <person name="Takami H."/>
        </authorList>
    </citation>
    <scope>NUCLEOTIDE SEQUENCE</scope>
    <source>
        <strain evidence="2">Expedition CK06-06</strain>
    </source>
</reference>
<feature type="region of interest" description="Disordered" evidence="1">
    <location>
        <begin position="44"/>
        <end position="74"/>
    </location>
</feature>
<feature type="compositionally biased region" description="Basic and acidic residues" evidence="1">
    <location>
        <begin position="44"/>
        <end position="64"/>
    </location>
</feature>
<dbReference type="EMBL" id="BART01029701">
    <property type="protein sequence ID" value="GAH09831.1"/>
    <property type="molecule type" value="Genomic_DNA"/>
</dbReference>